<feature type="region of interest" description="Disordered" evidence="5">
    <location>
        <begin position="953"/>
        <end position="974"/>
    </location>
</feature>
<organism evidence="7 8">
    <name type="scientific">Tritrichomonas musculus</name>
    <dbReference type="NCBI Taxonomy" id="1915356"/>
    <lineage>
        <taxon>Eukaryota</taxon>
        <taxon>Metamonada</taxon>
        <taxon>Parabasalia</taxon>
        <taxon>Tritrichomonadida</taxon>
        <taxon>Tritrichomonadidae</taxon>
        <taxon>Tritrichomonas</taxon>
    </lineage>
</organism>
<name>A0ABR2IYQ0_9EUKA</name>
<sequence>MSHPKSENEENTSCILTSENFCQNWQNLGNLNIPSILPENFQKTINYWSFLASKIIKTIPSSSNLSISNVIQIMKVCRISVLLTQKSFQNGEKCNNPISFLSELSKPLSTPDQIVFPLLKQPNISESIYYFCEICKHLLKTDFTVELVVNCSIYLSMKELNFSEDPALFDYFNNIYRCSSTIPDNEIQNILNFNDIKSLLESLRRIRLKMNQPNFYVLQYLFEKIFDYKFKYNYIQNNFYQNLITKGLPENDAETILLTCFNYIRGDPVQFEPSKFSKNPIFFILLCLNNLISKDSKEIFYSKFANEFDPWIFIAYSYYINIYTNNFANDFLNFLHIKELNEQWSSALIYVIQSKNIQTNLERENLYIKNIKALFLLSDNQKENQNKEKANDSNERPKQSPPIPEKINDDLMTPTLFWYNYNKIPLKIEVVTNLLNKLNSYFQDCLKKTFSDHPLFIHSESLEFHCSYYPAFIPPVLPSKPEDFLTASPPLPPLNCYTIINLILYQLIEISIQFKYDLPLNSLTSFCCNYYISVEIKDKIFSLYDTALNEKAIESNLFHLDSIFNEPDSNPDKYKCIQLISPILSILPFSYDFIIRILQSNEKYLPIINQIFENSSFLKGIDSLEQNKIQKMLDVSIERNFQNIAKLIITNISDINITSSLITSIVFTKPSIALFLYKSISNKINPSKIISLMSDQSVSLFPSEVPILSDLINFLITISESLDHIPFTYHLIAKSKQLPTTWEEDFASKSTEVLTKAFINIWAFPPMSKSDIQKETQKLLSIDNSHEKENDECCCLKGNNIFDHYCCSYKKGQINQPTFFCYTCGVVDRYVCCLGCAMTCHRGHDIVFARNDECQCDCYRIPNMCIFNPKQENLYNNEDIAAPNIEMTLEHLHNLIDEGGNISFQQRQFLSALFNNERMPEIQVTKPYLGENGEYEGHHKKRRTNIEQQTLQIDRNNDSSNTQTEKSDTDISRSTKISPLNQKSLLNLFLKVASIQFDKQEENNLNNNIDVEIDLGWQDVVYVNKAFNSIPIEDLSSQSLINWNEMQKSFTEYDAITFIIQRCIISPLNIATFVSNNILVLSTGKSIISYRLPSFDQKLSSINISGFVTQISPSKSNPDLIIVSTLFQVYLVKVDNEGNFEMINDKIIKYQKIGPEPDNNDSYDEKSLNSFSLVLNAFWLNSKDIKIAILFRGRMMFYNLSDNDNQEAYMTLIPSGSDSFRSAVIVENNGEDFAIITTESGKYIVYPCSSSNSSENDNPIVASKMNSFPWLPEKPIISYCSTTNLFFVTSSGDEIACIKKDDFFLEKPLKPFMVNTFGAPDNLIFIGNHPKNPNFYFFFHVMSSSVVTMEIGRSKVIFSLNENRFEGYRFPALTKETSPLTFFKGPSLKDEKEEVFYSISMNGQLNEFELLSSMNSNSKRKRKNNSTIVKPSLPKPPIPLAQPPHRPFHHQNENNNRNSDSDANEPLSSRYHDIFLRSMRSMLEDNDRNDDSEIDPLDMDPQIKVPPIFWSKSRLSLDDNIQIFIPNFEREARIILQNEKIIFNNSIRNKFIEVCCLSETDVIIGFRFFVSNNSSSNHRPPYLSLNGRVTKVDDARWYMLPLAADEIEPRKVYRVELGNRGGYDINCDGFGVFVIDRSLIEDSISLQSHKLELNLGSSSEHGNEWFFESSSLLSFDDSSSSYGIRKKKTKNDNNNNNEEEEEIEIDTNDQNLKKSLSQLSFLFSPMNSQSDNSLTTASNNANNDNENSSTTENTINNNNNNNDSTTENNNNNNNSGCGCCDDDAVVSFDDESIKNLVKLIYTNSIASIPARRILLRMIFANSKDEENENQNEDASDSDEKLLKDNQKVINIWSDVMKSLLKEKKVLPELWDVFLRDYSLMPKEEQSQISELLWENNPPTGNEFAFFSAFVS</sequence>
<accession>A0ABR2IYQ0</accession>
<keyword evidence="1" id="KW-0479">Metal-binding</keyword>
<dbReference type="Proteomes" id="UP001470230">
    <property type="component" value="Unassembled WGS sequence"/>
</dbReference>
<evidence type="ECO:0000256" key="3">
    <source>
        <dbReference type="ARBA" id="ARBA00022833"/>
    </source>
</evidence>
<dbReference type="PROSITE" id="PS51157">
    <property type="entry name" value="ZF_UBR"/>
    <property type="match status" value="1"/>
</dbReference>
<feature type="compositionally biased region" description="Basic and acidic residues" evidence="5">
    <location>
        <begin position="385"/>
        <end position="398"/>
    </location>
</feature>
<dbReference type="CDD" id="cd19671">
    <property type="entry name" value="UBR-box_UBR4_5_6_7"/>
    <property type="match status" value="1"/>
</dbReference>
<protein>
    <recommendedName>
        <fullName evidence="6">UBR-type domain-containing protein</fullName>
    </recommendedName>
</protein>
<feature type="zinc finger region" description="UBR-type" evidence="4">
    <location>
        <begin position="805"/>
        <end position="870"/>
    </location>
</feature>
<dbReference type="EMBL" id="JAPFFF010000014">
    <property type="protein sequence ID" value="KAK8870669.1"/>
    <property type="molecule type" value="Genomic_DNA"/>
</dbReference>
<feature type="compositionally biased region" description="Acidic residues" evidence="5">
    <location>
        <begin position="1697"/>
        <end position="1707"/>
    </location>
</feature>
<dbReference type="PANTHER" id="PTHR42264">
    <property type="entry name" value="EPHRIN_REC_LIKE DOMAIN-CONTAINING PROTEIN"/>
    <property type="match status" value="1"/>
</dbReference>
<feature type="region of interest" description="Disordered" evidence="5">
    <location>
        <begin position="1415"/>
        <end position="1466"/>
    </location>
</feature>
<feature type="compositionally biased region" description="Pro residues" evidence="5">
    <location>
        <begin position="1433"/>
        <end position="1445"/>
    </location>
</feature>
<reference evidence="7 8" key="1">
    <citation type="submission" date="2024-04" db="EMBL/GenBank/DDBJ databases">
        <title>Tritrichomonas musculus Genome.</title>
        <authorList>
            <person name="Alves-Ferreira E."/>
            <person name="Grigg M."/>
            <person name="Lorenzi H."/>
            <person name="Galac M."/>
        </authorList>
    </citation>
    <scope>NUCLEOTIDE SEQUENCE [LARGE SCALE GENOMIC DNA]</scope>
    <source>
        <strain evidence="7 8">EAF2021</strain>
    </source>
</reference>
<feature type="compositionally biased region" description="Polar residues" evidence="5">
    <location>
        <begin position="953"/>
        <end position="964"/>
    </location>
</feature>
<dbReference type="InterPro" id="IPR003126">
    <property type="entry name" value="Znf_UBR"/>
</dbReference>
<feature type="region of interest" description="Disordered" evidence="5">
    <location>
        <begin position="385"/>
        <end position="408"/>
    </location>
</feature>
<evidence type="ECO:0000313" key="8">
    <source>
        <dbReference type="Proteomes" id="UP001470230"/>
    </source>
</evidence>
<keyword evidence="2" id="KW-0863">Zinc-finger</keyword>
<evidence type="ECO:0000256" key="5">
    <source>
        <dbReference type="SAM" id="MobiDB-lite"/>
    </source>
</evidence>
<evidence type="ECO:0000256" key="4">
    <source>
        <dbReference type="PROSITE-ProRule" id="PRU00508"/>
    </source>
</evidence>
<feature type="region of interest" description="Disordered" evidence="5">
    <location>
        <begin position="1677"/>
        <end position="1709"/>
    </location>
</feature>
<comment type="caution">
    <text evidence="7">The sequence shown here is derived from an EMBL/GenBank/DDBJ whole genome shotgun (WGS) entry which is preliminary data.</text>
</comment>
<keyword evidence="8" id="KW-1185">Reference proteome</keyword>
<feature type="domain" description="UBR-type" evidence="6">
    <location>
        <begin position="805"/>
        <end position="870"/>
    </location>
</feature>
<feature type="region of interest" description="Disordered" evidence="5">
    <location>
        <begin position="1727"/>
        <end position="1769"/>
    </location>
</feature>
<evidence type="ECO:0000256" key="2">
    <source>
        <dbReference type="ARBA" id="ARBA00022771"/>
    </source>
</evidence>
<evidence type="ECO:0000259" key="6">
    <source>
        <dbReference type="PROSITE" id="PS51157"/>
    </source>
</evidence>
<gene>
    <name evidence="7" type="ORF">M9Y10_008556</name>
</gene>
<evidence type="ECO:0000256" key="1">
    <source>
        <dbReference type="ARBA" id="ARBA00022723"/>
    </source>
</evidence>
<proteinExistence type="predicted"/>
<evidence type="ECO:0000313" key="7">
    <source>
        <dbReference type="EMBL" id="KAK8870669.1"/>
    </source>
</evidence>
<keyword evidence="3" id="KW-0862">Zinc</keyword>